<evidence type="ECO:0000256" key="1">
    <source>
        <dbReference type="ARBA" id="ARBA00004141"/>
    </source>
</evidence>
<dbReference type="EMBL" id="AP027732">
    <property type="protein sequence ID" value="BDZ49641.1"/>
    <property type="molecule type" value="Genomic_DNA"/>
</dbReference>
<organism evidence="8 9">
    <name type="scientific">Frondihabitans sucicola</name>
    <dbReference type="NCBI Taxonomy" id="1268041"/>
    <lineage>
        <taxon>Bacteria</taxon>
        <taxon>Bacillati</taxon>
        <taxon>Actinomycetota</taxon>
        <taxon>Actinomycetes</taxon>
        <taxon>Micrococcales</taxon>
        <taxon>Microbacteriaceae</taxon>
        <taxon>Frondihabitans</taxon>
    </lineage>
</organism>
<comment type="similarity">
    <text evidence="2">Belongs to the autoinducer-2 exporter (AI-2E) (TC 2.A.86) family.</text>
</comment>
<evidence type="ECO:0000256" key="7">
    <source>
        <dbReference type="SAM" id="Phobius"/>
    </source>
</evidence>
<proteinExistence type="inferred from homology"/>
<feature type="transmembrane region" description="Helical" evidence="7">
    <location>
        <begin position="32"/>
        <end position="50"/>
    </location>
</feature>
<feature type="transmembrane region" description="Helical" evidence="7">
    <location>
        <begin position="85"/>
        <end position="107"/>
    </location>
</feature>
<dbReference type="InterPro" id="IPR002549">
    <property type="entry name" value="AI-2E-like"/>
</dbReference>
<evidence type="ECO:0008006" key="10">
    <source>
        <dbReference type="Google" id="ProtNLM"/>
    </source>
</evidence>
<evidence type="ECO:0000256" key="5">
    <source>
        <dbReference type="ARBA" id="ARBA00023136"/>
    </source>
</evidence>
<feature type="transmembrane region" description="Helical" evidence="7">
    <location>
        <begin position="56"/>
        <end position="78"/>
    </location>
</feature>
<evidence type="ECO:0000256" key="3">
    <source>
        <dbReference type="ARBA" id="ARBA00022692"/>
    </source>
</evidence>
<evidence type="ECO:0000256" key="6">
    <source>
        <dbReference type="SAM" id="MobiDB-lite"/>
    </source>
</evidence>
<gene>
    <name evidence="8" type="ORF">GCM10025867_18820</name>
</gene>
<keyword evidence="3 7" id="KW-0812">Transmembrane</keyword>
<sequence>MQSAREEEPDTGADTRPSPDGVPAGMVIAGEWAWRLLAVAGVIALFLLLVSELQVIVIPLMVAILISALLVPGAAYLRRRGWPKWLAIIVTLVVVIGVLTGLGFLIVDEIADGLPSLVRRTIEAYHDARGFLMGGPFHFTHEQLHDFYRDVLKAIQSDTDALLARAVSVGSTLGRFVTGLFIAIVATVILLVDGAAVWRFVVRLFPDALARPSTGPAARAGSP</sequence>
<evidence type="ECO:0000313" key="9">
    <source>
        <dbReference type="Proteomes" id="UP001321486"/>
    </source>
</evidence>
<reference evidence="9" key="1">
    <citation type="journal article" date="2019" name="Int. J. Syst. Evol. Microbiol.">
        <title>The Global Catalogue of Microorganisms (GCM) 10K type strain sequencing project: providing services to taxonomists for standard genome sequencing and annotation.</title>
        <authorList>
            <consortium name="The Broad Institute Genomics Platform"/>
            <consortium name="The Broad Institute Genome Sequencing Center for Infectious Disease"/>
            <person name="Wu L."/>
            <person name="Ma J."/>
        </authorList>
    </citation>
    <scope>NUCLEOTIDE SEQUENCE [LARGE SCALE GENOMIC DNA]</scope>
    <source>
        <strain evidence="9">NBRC 108728</strain>
    </source>
</reference>
<keyword evidence="5 7" id="KW-0472">Membrane</keyword>
<keyword evidence="9" id="KW-1185">Reference proteome</keyword>
<protein>
    <recommendedName>
        <fullName evidence="10">AI-2E family transporter</fullName>
    </recommendedName>
</protein>
<name>A0ABM8GMM9_9MICO</name>
<dbReference type="SUPFAM" id="SSF82866">
    <property type="entry name" value="Multidrug efflux transporter AcrB transmembrane domain"/>
    <property type="match status" value="1"/>
</dbReference>
<comment type="subcellular location">
    <subcellularLocation>
        <location evidence="1">Membrane</location>
        <topology evidence="1">Multi-pass membrane protein</topology>
    </subcellularLocation>
</comment>
<evidence type="ECO:0000313" key="8">
    <source>
        <dbReference type="EMBL" id="BDZ49641.1"/>
    </source>
</evidence>
<accession>A0ABM8GMM9</accession>
<dbReference type="Proteomes" id="UP001321486">
    <property type="component" value="Chromosome"/>
</dbReference>
<evidence type="ECO:0000256" key="4">
    <source>
        <dbReference type="ARBA" id="ARBA00022989"/>
    </source>
</evidence>
<feature type="region of interest" description="Disordered" evidence="6">
    <location>
        <begin position="1"/>
        <end position="22"/>
    </location>
</feature>
<evidence type="ECO:0000256" key="2">
    <source>
        <dbReference type="ARBA" id="ARBA00009773"/>
    </source>
</evidence>
<dbReference type="Pfam" id="PF01594">
    <property type="entry name" value="AI-2E_transport"/>
    <property type="match status" value="1"/>
</dbReference>
<keyword evidence="4 7" id="KW-1133">Transmembrane helix</keyword>
<feature type="transmembrane region" description="Helical" evidence="7">
    <location>
        <begin position="176"/>
        <end position="201"/>
    </location>
</feature>